<dbReference type="Pfam" id="PF00528">
    <property type="entry name" value="BPD_transp_1"/>
    <property type="match status" value="1"/>
</dbReference>
<dbReference type="PANTHER" id="PTHR43744:SF6">
    <property type="entry name" value="ABC TRANSPORTER PERMEASE PROTEIN YESQ-RELATED"/>
    <property type="match status" value="1"/>
</dbReference>
<evidence type="ECO:0000313" key="10">
    <source>
        <dbReference type="Proteomes" id="UP000475214"/>
    </source>
</evidence>
<dbReference type="SUPFAM" id="SSF161098">
    <property type="entry name" value="MetI-like"/>
    <property type="match status" value="1"/>
</dbReference>
<keyword evidence="10" id="KW-1185">Reference proteome</keyword>
<evidence type="ECO:0000256" key="5">
    <source>
        <dbReference type="ARBA" id="ARBA00022989"/>
    </source>
</evidence>
<evidence type="ECO:0000256" key="1">
    <source>
        <dbReference type="ARBA" id="ARBA00004651"/>
    </source>
</evidence>
<comment type="similarity">
    <text evidence="7">Belongs to the binding-protein-dependent transport system permease family.</text>
</comment>
<comment type="caution">
    <text evidence="9">The sequence shown here is derived from an EMBL/GenBank/DDBJ whole genome shotgun (WGS) entry which is preliminary data.</text>
</comment>
<feature type="transmembrane region" description="Helical" evidence="7">
    <location>
        <begin position="131"/>
        <end position="153"/>
    </location>
</feature>
<feature type="transmembrane region" description="Helical" evidence="7">
    <location>
        <begin position="33"/>
        <end position="55"/>
    </location>
</feature>
<comment type="subcellular location">
    <subcellularLocation>
        <location evidence="1 7">Cell membrane</location>
        <topology evidence="1 7">Multi-pass membrane protein</topology>
    </subcellularLocation>
</comment>
<keyword evidence="5 7" id="KW-1133">Transmembrane helix</keyword>
<dbReference type="CDD" id="cd06261">
    <property type="entry name" value="TM_PBP2"/>
    <property type="match status" value="1"/>
</dbReference>
<keyword evidence="4 7" id="KW-0812">Transmembrane</keyword>
<dbReference type="GO" id="GO:0005886">
    <property type="term" value="C:plasma membrane"/>
    <property type="evidence" value="ECO:0007669"/>
    <property type="project" value="UniProtKB-SubCell"/>
</dbReference>
<dbReference type="PANTHER" id="PTHR43744">
    <property type="entry name" value="ABC TRANSPORTER PERMEASE PROTEIN MG189-RELATED-RELATED"/>
    <property type="match status" value="1"/>
</dbReference>
<dbReference type="GO" id="GO:0055085">
    <property type="term" value="P:transmembrane transport"/>
    <property type="evidence" value="ECO:0007669"/>
    <property type="project" value="InterPro"/>
</dbReference>
<dbReference type="Proteomes" id="UP000475214">
    <property type="component" value="Unassembled WGS sequence"/>
</dbReference>
<proteinExistence type="inferred from homology"/>
<sequence>MSRATYTPATRTPPRAPRLRFGRTPVRSPLGRAVVRHAMLLTVIAIMLYPLFWMVGASFRPNNEVFTTLGIWPSNFTLDNYTEGWTSGQFSFSRYFLNSLVITGLSVVGNVVACMLAAYAFARLDFPFKRVLFAIMLGTLLLPYHVTLVPQYIMFSELQWINTILPLVIPKFLATDAFFIFLMVQFIRVLPREMDDAARIDGCGYWGIFRRIIVPLSLPAMGTVAMFTFIFTWNDFLGPLLYLSRPDMWTVAQGLNNFVDATGQSAFGPLLAMATLSIAPIVGFFLVTQRLLVEGIATSGLK</sequence>
<evidence type="ECO:0000256" key="2">
    <source>
        <dbReference type="ARBA" id="ARBA00022448"/>
    </source>
</evidence>
<name>A0A6L9S0V6_9ACTN</name>
<evidence type="ECO:0000259" key="8">
    <source>
        <dbReference type="PROSITE" id="PS50928"/>
    </source>
</evidence>
<feature type="transmembrane region" description="Helical" evidence="7">
    <location>
        <begin position="266"/>
        <end position="287"/>
    </location>
</feature>
<reference evidence="9 10" key="1">
    <citation type="submission" date="2020-02" db="EMBL/GenBank/DDBJ databases">
        <authorList>
            <person name="Li X.-J."/>
            <person name="Han X.-M."/>
        </authorList>
    </citation>
    <scope>NUCLEOTIDE SEQUENCE [LARGE SCALE GENOMIC DNA]</scope>
    <source>
        <strain evidence="9 10">CCTCC AB 2017055</strain>
    </source>
</reference>
<organism evidence="9 10">
    <name type="scientific">Phytoactinopolyspora halotolerans</name>
    <dbReference type="NCBI Taxonomy" id="1981512"/>
    <lineage>
        <taxon>Bacteria</taxon>
        <taxon>Bacillati</taxon>
        <taxon>Actinomycetota</taxon>
        <taxon>Actinomycetes</taxon>
        <taxon>Jiangellales</taxon>
        <taxon>Jiangellaceae</taxon>
        <taxon>Phytoactinopolyspora</taxon>
    </lineage>
</organism>
<protein>
    <submittedName>
        <fullName evidence="9">Carbohydrate ABC transporter permease</fullName>
    </submittedName>
</protein>
<feature type="transmembrane region" description="Helical" evidence="7">
    <location>
        <begin position="212"/>
        <end position="233"/>
    </location>
</feature>
<feature type="domain" description="ABC transmembrane type-1" evidence="8">
    <location>
        <begin position="96"/>
        <end position="288"/>
    </location>
</feature>
<dbReference type="RefSeq" id="WP_163730958.1">
    <property type="nucleotide sequence ID" value="NZ_JAAGOA010000001.1"/>
</dbReference>
<dbReference type="PROSITE" id="PS50928">
    <property type="entry name" value="ABC_TM1"/>
    <property type="match status" value="1"/>
</dbReference>
<dbReference type="EMBL" id="JAAGOA010000001">
    <property type="protein sequence ID" value="NED98568.1"/>
    <property type="molecule type" value="Genomic_DNA"/>
</dbReference>
<evidence type="ECO:0000313" key="9">
    <source>
        <dbReference type="EMBL" id="NED98568.1"/>
    </source>
</evidence>
<dbReference type="InterPro" id="IPR035906">
    <property type="entry name" value="MetI-like_sf"/>
</dbReference>
<dbReference type="AlphaFoldDB" id="A0A6L9S0V6"/>
<keyword evidence="6 7" id="KW-0472">Membrane</keyword>
<keyword evidence="3" id="KW-1003">Cell membrane</keyword>
<feature type="transmembrane region" description="Helical" evidence="7">
    <location>
        <begin position="95"/>
        <end position="119"/>
    </location>
</feature>
<evidence type="ECO:0000256" key="3">
    <source>
        <dbReference type="ARBA" id="ARBA00022475"/>
    </source>
</evidence>
<evidence type="ECO:0000256" key="4">
    <source>
        <dbReference type="ARBA" id="ARBA00022692"/>
    </source>
</evidence>
<gene>
    <name evidence="9" type="ORF">G1H10_00110</name>
</gene>
<evidence type="ECO:0000256" key="6">
    <source>
        <dbReference type="ARBA" id="ARBA00023136"/>
    </source>
</evidence>
<dbReference type="InterPro" id="IPR000515">
    <property type="entry name" value="MetI-like"/>
</dbReference>
<keyword evidence="2 7" id="KW-0813">Transport</keyword>
<dbReference type="Gene3D" id="1.10.3720.10">
    <property type="entry name" value="MetI-like"/>
    <property type="match status" value="1"/>
</dbReference>
<feature type="transmembrane region" description="Helical" evidence="7">
    <location>
        <begin position="173"/>
        <end position="191"/>
    </location>
</feature>
<accession>A0A6L9S0V6</accession>
<evidence type="ECO:0000256" key="7">
    <source>
        <dbReference type="RuleBase" id="RU363032"/>
    </source>
</evidence>